<dbReference type="OrthoDB" id="1669814at2759"/>
<reference evidence="6 7" key="1">
    <citation type="submission" date="2018-05" db="EMBL/GenBank/DDBJ databases">
        <title>Genome sequencing and assembly of the regulated plant pathogen Lachnellula willkommii and related sister species for the development of diagnostic species identification markers.</title>
        <authorList>
            <person name="Giroux E."/>
            <person name="Bilodeau G."/>
        </authorList>
    </citation>
    <scope>NUCLEOTIDE SEQUENCE [LARGE SCALE GENOMIC DNA]</scope>
    <source>
        <strain evidence="6 7">CBS 160.35</strain>
    </source>
</reference>
<keyword evidence="2" id="KW-0521">NADP</keyword>
<feature type="compositionally biased region" description="Basic and acidic residues" evidence="5">
    <location>
        <begin position="147"/>
        <end position="160"/>
    </location>
</feature>
<keyword evidence="3" id="KW-0560">Oxidoreductase</keyword>
<comment type="similarity">
    <text evidence="1 4">Belongs to the short-chain dehydrogenases/reductases (SDR) family.</text>
</comment>
<feature type="compositionally biased region" description="Polar residues" evidence="5">
    <location>
        <begin position="119"/>
        <end position="129"/>
    </location>
</feature>
<dbReference type="Pfam" id="PF13561">
    <property type="entry name" value="adh_short_C2"/>
    <property type="match status" value="1"/>
</dbReference>
<dbReference type="GO" id="GO:0016616">
    <property type="term" value="F:oxidoreductase activity, acting on the CH-OH group of donors, NAD or NADP as acceptor"/>
    <property type="evidence" value="ECO:0007669"/>
    <property type="project" value="TreeGrafter"/>
</dbReference>
<dbReference type="PROSITE" id="PS00061">
    <property type="entry name" value="ADH_SHORT"/>
    <property type="match status" value="1"/>
</dbReference>
<feature type="region of interest" description="Disordered" evidence="5">
    <location>
        <begin position="119"/>
        <end position="162"/>
    </location>
</feature>
<dbReference type="InterPro" id="IPR002347">
    <property type="entry name" value="SDR_fam"/>
</dbReference>
<evidence type="ECO:0000256" key="4">
    <source>
        <dbReference type="RuleBase" id="RU000363"/>
    </source>
</evidence>
<keyword evidence="7" id="KW-1185">Reference proteome</keyword>
<dbReference type="GO" id="GO:0006633">
    <property type="term" value="P:fatty acid biosynthetic process"/>
    <property type="evidence" value="ECO:0007669"/>
    <property type="project" value="TreeGrafter"/>
</dbReference>
<dbReference type="GO" id="GO:0048038">
    <property type="term" value="F:quinone binding"/>
    <property type="evidence" value="ECO:0007669"/>
    <property type="project" value="TreeGrafter"/>
</dbReference>
<comment type="caution">
    <text evidence="6">The sequence shown here is derived from an EMBL/GenBank/DDBJ whole genome shotgun (WGS) entry which is preliminary data.</text>
</comment>
<name>A0A8H8S9J6_9HELO</name>
<gene>
    <name evidence="6" type="primary">fabG_9</name>
    <name evidence="6" type="ORF">LOCC1_G000282</name>
</gene>
<feature type="compositionally biased region" description="Basic and acidic residues" evidence="5">
    <location>
        <begin position="58"/>
        <end position="72"/>
    </location>
</feature>
<feature type="region of interest" description="Disordered" evidence="5">
    <location>
        <begin position="32"/>
        <end position="86"/>
    </location>
</feature>
<sequence length="435" mass="46531">MRPLRIPSRYGLVSHIFQRAYTPSIVSRFHRTTKHSSRAPSDFLSTDAKPGWRSFTRRTGDGGKTSSEDASRGEVSAQAKHGRKNANRLFRHFLTNPPGRVNASMLAVRIGRLSTSNQVRKNHTSGIPQSMTSETENSTSESPARVTRTDEESVEAEKKVPVPSPGLLAGKRCLVTGASRGIGKAIAKRFADEGARCVLVGRKGETLLSVVQELKGYEASTQEKDLSKGHRVVEGDVGDVQFWEGFRKESNIDILVNCAGVAHYSPLVATSSTSIEKTVQTNLLGTMLGCRMVGRNMMKKRAGECPPARKSSFESSTWADEKAGCIINVASLLGLKGGKGSAAYAASKAGVIALTRALAAELGEKNVRVNVIVPGYVETSMTRAMTPDAHSAAVNAIPLKRFGLPAEVADAAVFLATNQYASNCVLNLDGGLSAT</sequence>
<dbReference type="PANTHER" id="PTHR42760:SF133">
    <property type="entry name" value="3-OXOACYL-[ACYL-CARRIER-PROTEIN] REDUCTASE"/>
    <property type="match status" value="1"/>
</dbReference>
<dbReference type="AlphaFoldDB" id="A0A8H8S9J6"/>
<evidence type="ECO:0000313" key="6">
    <source>
        <dbReference type="EMBL" id="TVY49702.1"/>
    </source>
</evidence>
<dbReference type="Proteomes" id="UP000443090">
    <property type="component" value="Unassembled WGS sequence"/>
</dbReference>
<accession>A0A8H8S9J6</accession>
<evidence type="ECO:0000256" key="3">
    <source>
        <dbReference type="ARBA" id="ARBA00023002"/>
    </source>
</evidence>
<dbReference type="InterPro" id="IPR036291">
    <property type="entry name" value="NAD(P)-bd_dom_sf"/>
</dbReference>
<protein>
    <submittedName>
        <fullName evidence="6">3-oxoacyl-[acyl-carrier-protein] reductase</fullName>
    </submittedName>
</protein>
<dbReference type="InterPro" id="IPR020904">
    <property type="entry name" value="Sc_DH/Rdtase_CS"/>
</dbReference>
<dbReference type="SUPFAM" id="SSF51735">
    <property type="entry name" value="NAD(P)-binding Rossmann-fold domains"/>
    <property type="match status" value="1"/>
</dbReference>
<organism evidence="6 7">
    <name type="scientific">Lachnellula occidentalis</name>
    <dbReference type="NCBI Taxonomy" id="215460"/>
    <lineage>
        <taxon>Eukaryota</taxon>
        <taxon>Fungi</taxon>
        <taxon>Dikarya</taxon>
        <taxon>Ascomycota</taxon>
        <taxon>Pezizomycotina</taxon>
        <taxon>Leotiomycetes</taxon>
        <taxon>Helotiales</taxon>
        <taxon>Lachnaceae</taxon>
        <taxon>Lachnellula</taxon>
    </lineage>
</organism>
<dbReference type="PRINTS" id="PR00081">
    <property type="entry name" value="GDHRDH"/>
</dbReference>
<evidence type="ECO:0000256" key="2">
    <source>
        <dbReference type="ARBA" id="ARBA00022857"/>
    </source>
</evidence>
<dbReference type="Gene3D" id="3.40.50.720">
    <property type="entry name" value="NAD(P)-binding Rossmann-like Domain"/>
    <property type="match status" value="1"/>
</dbReference>
<dbReference type="EMBL" id="QGMI01000007">
    <property type="protein sequence ID" value="TVY49702.1"/>
    <property type="molecule type" value="Genomic_DNA"/>
</dbReference>
<dbReference type="PRINTS" id="PR00080">
    <property type="entry name" value="SDRFAMILY"/>
</dbReference>
<feature type="compositionally biased region" description="Low complexity" evidence="5">
    <location>
        <begin position="130"/>
        <end position="142"/>
    </location>
</feature>
<evidence type="ECO:0000313" key="7">
    <source>
        <dbReference type="Proteomes" id="UP000443090"/>
    </source>
</evidence>
<evidence type="ECO:0000256" key="5">
    <source>
        <dbReference type="SAM" id="MobiDB-lite"/>
    </source>
</evidence>
<dbReference type="Pfam" id="PF00106">
    <property type="entry name" value="adh_short"/>
    <property type="match status" value="1"/>
</dbReference>
<proteinExistence type="inferred from homology"/>
<dbReference type="PANTHER" id="PTHR42760">
    <property type="entry name" value="SHORT-CHAIN DEHYDROGENASES/REDUCTASES FAMILY MEMBER"/>
    <property type="match status" value="1"/>
</dbReference>
<evidence type="ECO:0000256" key="1">
    <source>
        <dbReference type="ARBA" id="ARBA00006484"/>
    </source>
</evidence>